<dbReference type="InterPro" id="IPR013785">
    <property type="entry name" value="Aldolase_TIM"/>
</dbReference>
<dbReference type="RefSeq" id="WP_345372952.1">
    <property type="nucleotide sequence ID" value="NZ_BAABJX010000044.1"/>
</dbReference>
<dbReference type="Proteomes" id="UP001500298">
    <property type="component" value="Unassembled WGS sequence"/>
</dbReference>
<dbReference type="Gene3D" id="3.20.20.70">
    <property type="entry name" value="Aldolase class I"/>
    <property type="match status" value="1"/>
</dbReference>
<evidence type="ECO:0000256" key="1">
    <source>
        <dbReference type="ARBA" id="ARBA00022630"/>
    </source>
</evidence>
<protein>
    <submittedName>
        <fullName evidence="4">NADH-dependent flavin oxidoreductase</fullName>
    </submittedName>
</protein>
<dbReference type="EMBL" id="BAABJX010000044">
    <property type="protein sequence ID" value="GAA4841944.1"/>
    <property type="molecule type" value="Genomic_DNA"/>
</dbReference>
<keyword evidence="2" id="KW-0560">Oxidoreductase</keyword>
<keyword evidence="1" id="KW-0285">Flavoprotein</keyword>
<evidence type="ECO:0000259" key="3">
    <source>
        <dbReference type="Pfam" id="PF00724"/>
    </source>
</evidence>
<dbReference type="Pfam" id="PF00724">
    <property type="entry name" value="Oxidored_FMN"/>
    <property type="match status" value="1"/>
</dbReference>
<comment type="caution">
    <text evidence="4">The sequence shown here is derived from an EMBL/GenBank/DDBJ whole genome shotgun (WGS) entry which is preliminary data.</text>
</comment>
<dbReference type="InterPro" id="IPR051799">
    <property type="entry name" value="NADH_flavin_oxidoreductase"/>
</dbReference>
<evidence type="ECO:0000313" key="4">
    <source>
        <dbReference type="EMBL" id="GAA4841944.1"/>
    </source>
</evidence>
<dbReference type="SUPFAM" id="SSF51395">
    <property type="entry name" value="FMN-linked oxidoreductases"/>
    <property type="match status" value="1"/>
</dbReference>
<evidence type="ECO:0000313" key="5">
    <source>
        <dbReference type="Proteomes" id="UP001500298"/>
    </source>
</evidence>
<gene>
    <name evidence="4" type="ORF">GCM10023331_28630</name>
</gene>
<dbReference type="PANTHER" id="PTHR43656:SF2">
    <property type="entry name" value="BINDING OXIDOREDUCTASE, PUTATIVE (AFU_ORTHOLOGUE AFUA_2G08260)-RELATED"/>
    <property type="match status" value="1"/>
</dbReference>
<accession>A0ABP9DDY7</accession>
<dbReference type="InterPro" id="IPR001155">
    <property type="entry name" value="OxRdtase_FMN_N"/>
</dbReference>
<sequence length="358" mass="40045">MGNTVLNTPLSFGCGKVMKNRFMLAPLTNRQSHEDGTLSEDEFHWLTMRAKGQFGLVMTCASNVQQNGQCWPGQLGIYDDKHIAGHRRLAEKIQEYGSLAVIQLHHGGMRSIEELMGEQPVCPSANEETNARAMSLEEVEQLREDFITAAIRAQEAGYDGVELHGAHGYILCQFLSSEINHREDQYGGSLENRSRLLFEIVEGVRAACGKEFMLGVRLSPERFGMKLSEVKIVAQQLIDSGKVDFLDISLWDVFKNSDETGEPLMETFTNLDRKGVPITVAGKIHSAEDVKKVLAAGIDFVSIGKSAILHHDFPEKVIEDDHFQTIETPVSRAYLRQEGLGETFIHYMAERWEGFVEG</sequence>
<organism evidence="4 5">
    <name type="scientific">Algivirga pacifica</name>
    <dbReference type="NCBI Taxonomy" id="1162670"/>
    <lineage>
        <taxon>Bacteria</taxon>
        <taxon>Pseudomonadati</taxon>
        <taxon>Bacteroidota</taxon>
        <taxon>Cytophagia</taxon>
        <taxon>Cytophagales</taxon>
        <taxon>Flammeovirgaceae</taxon>
        <taxon>Algivirga</taxon>
    </lineage>
</organism>
<feature type="domain" description="NADH:flavin oxidoreductase/NADH oxidase N-terminal" evidence="3">
    <location>
        <begin position="8"/>
        <end position="318"/>
    </location>
</feature>
<evidence type="ECO:0000256" key="2">
    <source>
        <dbReference type="ARBA" id="ARBA00023002"/>
    </source>
</evidence>
<proteinExistence type="predicted"/>
<dbReference type="PANTHER" id="PTHR43656">
    <property type="entry name" value="BINDING OXIDOREDUCTASE, PUTATIVE (AFU_ORTHOLOGUE AFUA_2G08260)-RELATED"/>
    <property type="match status" value="1"/>
</dbReference>
<keyword evidence="5" id="KW-1185">Reference proteome</keyword>
<dbReference type="CDD" id="cd02803">
    <property type="entry name" value="OYE_like_FMN_family"/>
    <property type="match status" value="1"/>
</dbReference>
<name>A0ABP9DDY7_9BACT</name>
<reference evidence="5" key="1">
    <citation type="journal article" date="2019" name="Int. J. Syst. Evol. Microbiol.">
        <title>The Global Catalogue of Microorganisms (GCM) 10K type strain sequencing project: providing services to taxonomists for standard genome sequencing and annotation.</title>
        <authorList>
            <consortium name="The Broad Institute Genomics Platform"/>
            <consortium name="The Broad Institute Genome Sequencing Center for Infectious Disease"/>
            <person name="Wu L."/>
            <person name="Ma J."/>
        </authorList>
    </citation>
    <scope>NUCLEOTIDE SEQUENCE [LARGE SCALE GENOMIC DNA]</scope>
    <source>
        <strain evidence="5">JCM 18326</strain>
    </source>
</reference>